<organism evidence="4 5">
    <name type="scientific">Croceicoccus marinus</name>
    <dbReference type="NCBI Taxonomy" id="450378"/>
    <lineage>
        <taxon>Bacteria</taxon>
        <taxon>Pseudomonadati</taxon>
        <taxon>Pseudomonadota</taxon>
        <taxon>Alphaproteobacteria</taxon>
        <taxon>Sphingomonadales</taxon>
        <taxon>Erythrobacteraceae</taxon>
        <taxon>Croceicoccus</taxon>
    </lineage>
</organism>
<dbReference type="PANTHER" id="PTHR39206">
    <property type="entry name" value="SLL8004 PROTEIN"/>
    <property type="match status" value="1"/>
</dbReference>
<dbReference type="InterPro" id="IPR010488">
    <property type="entry name" value="Zeta_toxin_domain"/>
</dbReference>
<dbReference type="InterPro" id="IPR027417">
    <property type="entry name" value="P-loop_NTPase"/>
</dbReference>
<dbReference type="EMBL" id="CP019604">
    <property type="protein sequence ID" value="ARU18295.1"/>
    <property type="molecule type" value="Genomic_DNA"/>
</dbReference>
<dbReference type="KEGG" id="cman:A9D14_18235"/>
<evidence type="ECO:0000256" key="1">
    <source>
        <dbReference type="ARBA" id="ARBA00022741"/>
    </source>
</evidence>
<evidence type="ECO:0000256" key="2">
    <source>
        <dbReference type="ARBA" id="ARBA00022840"/>
    </source>
</evidence>
<sequence length="190" mass="20972">MVLIAGPNGSGKSTLYRTRIAGRFAGPFINADLIQRDELQDLDEKAAYAAAKIAAELRDQHIVSGQSFVAETVFSHPSKLDLISKARAAGFMTLVLHVGVNDPDLSVARVAERVQEGGHPVPENKVRGRYHRSLPLIRQAVMLAHVGQVFDNSRLAAPARRCLEYRRGRLFWRTETLPSWIQAGYIDGAD</sequence>
<geneLocation type="plasmid" evidence="5">
    <name>pcme4a9ii</name>
</geneLocation>
<keyword evidence="4" id="KW-0614">Plasmid</keyword>
<gene>
    <name evidence="4" type="ORF">A9D14_18235</name>
</gene>
<dbReference type="AlphaFoldDB" id="A0A217EYT8"/>
<dbReference type="PANTHER" id="PTHR39206:SF1">
    <property type="entry name" value="SLL8004 PROTEIN"/>
    <property type="match status" value="1"/>
</dbReference>
<keyword evidence="1" id="KW-0547">Nucleotide-binding</keyword>
<dbReference type="Proteomes" id="UP000195807">
    <property type="component" value="Plasmid pCME4A9II"/>
</dbReference>
<dbReference type="SUPFAM" id="SSF52540">
    <property type="entry name" value="P-loop containing nucleoside triphosphate hydrolases"/>
    <property type="match status" value="1"/>
</dbReference>
<feature type="domain" description="Zeta toxin" evidence="3">
    <location>
        <begin position="1"/>
        <end position="134"/>
    </location>
</feature>
<protein>
    <recommendedName>
        <fullName evidence="3">Zeta toxin domain-containing protein</fullName>
    </recommendedName>
</protein>
<proteinExistence type="predicted"/>
<dbReference type="GO" id="GO:0016301">
    <property type="term" value="F:kinase activity"/>
    <property type="evidence" value="ECO:0007669"/>
    <property type="project" value="InterPro"/>
</dbReference>
<reference evidence="4 5" key="1">
    <citation type="submission" date="2017-01" db="EMBL/GenBank/DDBJ databases">
        <title>Complete genome sequence of esterase-producing bacterium Croceicoccus marinus E4A9.</title>
        <authorList>
            <person name="Wu Y.-H."/>
            <person name="Cheng H."/>
            <person name="Xu L."/>
            <person name="Huo Y.-Y."/>
            <person name="Wang C.-S."/>
            <person name="Xu X.-W."/>
        </authorList>
    </citation>
    <scope>NUCLEOTIDE SEQUENCE [LARGE SCALE GENOMIC DNA]</scope>
    <source>
        <strain evidence="4 5">E4A9</strain>
        <plasmid evidence="5">Plasmid pcme4a9ii</plasmid>
    </source>
</reference>
<keyword evidence="2" id="KW-0067">ATP-binding</keyword>
<evidence type="ECO:0000313" key="5">
    <source>
        <dbReference type="Proteomes" id="UP000195807"/>
    </source>
</evidence>
<evidence type="ECO:0000313" key="4">
    <source>
        <dbReference type="EMBL" id="ARU18295.1"/>
    </source>
</evidence>
<dbReference type="Gene3D" id="3.40.50.300">
    <property type="entry name" value="P-loop containing nucleotide triphosphate hydrolases"/>
    <property type="match status" value="1"/>
</dbReference>
<dbReference type="Pfam" id="PF06414">
    <property type="entry name" value="Zeta_toxin"/>
    <property type="match status" value="1"/>
</dbReference>
<keyword evidence="5" id="KW-1185">Reference proteome</keyword>
<name>A0A217EYT8_9SPHN</name>
<evidence type="ECO:0000259" key="3">
    <source>
        <dbReference type="Pfam" id="PF06414"/>
    </source>
</evidence>
<dbReference type="GO" id="GO:0005524">
    <property type="term" value="F:ATP binding"/>
    <property type="evidence" value="ECO:0007669"/>
    <property type="project" value="UniProtKB-KW"/>
</dbReference>
<dbReference type="OrthoDB" id="9791543at2"/>
<accession>A0A217EYT8</accession>